<organism evidence="1 2">
    <name type="scientific">Candidatus Criblamydia sequanensis CRIB-18</name>
    <dbReference type="NCBI Taxonomy" id="1437425"/>
    <lineage>
        <taxon>Bacteria</taxon>
        <taxon>Pseudomonadati</taxon>
        <taxon>Chlamydiota</taxon>
        <taxon>Chlamydiia</taxon>
        <taxon>Parachlamydiales</taxon>
        <taxon>Candidatus Criblamydiaceae</taxon>
        <taxon>Candidatus Criblamydia</taxon>
    </lineage>
</organism>
<dbReference type="Proteomes" id="UP000031552">
    <property type="component" value="Unassembled WGS sequence"/>
</dbReference>
<dbReference type="EMBL" id="CCEJ010000007">
    <property type="protein sequence ID" value="CDR34248.1"/>
    <property type="molecule type" value="Genomic_DNA"/>
</dbReference>
<dbReference type="OrthoDB" id="21731at2"/>
<protein>
    <submittedName>
        <fullName evidence="1">Uncharacterized protein</fullName>
    </submittedName>
</protein>
<accession>A0A090D2E2</accession>
<proteinExistence type="predicted"/>
<dbReference type="AlphaFoldDB" id="A0A090D2E2"/>
<dbReference type="RefSeq" id="WP_154017657.1">
    <property type="nucleotide sequence ID" value="NZ_CCEJ010000007.1"/>
</dbReference>
<name>A0A090D2E2_9BACT</name>
<reference evidence="1" key="2">
    <citation type="submission" date="2014-09" db="EMBL/GenBank/DDBJ databases">
        <title>Criblamydia sequanensis harbors a mega-plasmid encoding arsenite resistance.</title>
        <authorList>
            <person name="Bertelli C."/>
            <person name="Goesmann A."/>
            <person name="Greub G."/>
        </authorList>
    </citation>
    <scope>NUCLEOTIDE SEQUENCE [LARGE SCALE GENOMIC DNA]</scope>
    <source>
        <strain evidence="1">CRIB-18</strain>
    </source>
</reference>
<reference evidence="1" key="1">
    <citation type="submission" date="2013-12" db="EMBL/GenBank/DDBJ databases">
        <authorList>
            <person name="Linke B."/>
        </authorList>
    </citation>
    <scope>NUCLEOTIDE SEQUENCE [LARGE SCALE GENOMIC DNA]</scope>
    <source>
        <strain evidence="1">CRIB-18</strain>
    </source>
</reference>
<evidence type="ECO:0000313" key="1">
    <source>
        <dbReference type="EMBL" id="CDR34248.1"/>
    </source>
</evidence>
<evidence type="ECO:0000313" key="2">
    <source>
        <dbReference type="Proteomes" id="UP000031552"/>
    </source>
</evidence>
<sequence length="259" mass="29864">MTIPTNTKPSYFVFDRTFFDESFDNFDPNNASALDNSGNFRTAFSNPKFRNAAIKRVSTPKKITHCNSSAKPNESYEKNPVLQKNRVMTIELKTALSSSSNFIEFASIVKKVKEDISFFGGRYIYAEGYKGSIDIEALASRAIELMANNYEFNQEERITRKEVVSVIDDLFEKNYSRKVTNIITRICCAIRDFFRNLAVLLGGVFCGKVSVRWQWKYSDERDSFNYYTRSQYEKVFGKPPSTPATLKGYKIPERWGPKY</sequence>
<gene>
    <name evidence="1" type="ORF">CSEC_1429</name>
</gene>
<comment type="caution">
    <text evidence="1">The sequence shown here is derived from an EMBL/GenBank/DDBJ whole genome shotgun (WGS) entry which is preliminary data.</text>
</comment>
<dbReference type="eggNOG" id="ENOG503442Q">
    <property type="taxonomic scope" value="Bacteria"/>
</dbReference>
<keyword evidence="2" id="KW-1185">Reference proteome</keyword>